<evidence type="ECO:0000256" key="9">
    <source>
        <dbReference type="SAM" id="SignalP"/>
    </source>
</evidence>
<evidence type="ECO:0000259" key="10">
    <source>
        <dbReference type="Pfam" id="PF00345"/>
    </source>
</evidence>
<dbReference type="InterPro" id="IPR001829">
    <property type="entry name" value="Pili_assmbl_chaperone_bac"/>
</dbReference>
<dbReference type="GO" id="GO:0071555">
    <property type="term" value="P:cell wall organization"/>
    <property type="evidence" value="ECO:0007669"/>
    <property type="project" value="InterPro"/>
</dbReference>
<keyword evidence="13" id="KW-1185">Reference proteome</keyword>
<comment type="similarity">
    <text evidence="2 8">Belongs to the periplasmic pilus chaperone family.</text>
</comment>
<gene>
    <name evidence="12" type="ORF">BFG52_14805</name>
</gene>
<dbReference type="InterPro" id="IPR016148">
    <property type="entry name" value="Pili_assmbl_chaperone_C"/>
</dbReference>
<evidence type="ECO:0000256" key="2">
    <source>
        <dbReference type="ARBA" id="ARBA00007399"/>
    </source>
</evidence>
<evidence type="ECO:0000313" key="13">
    <source>
        <dbReference type="Proteomes" id="UP000093391"/>
    </source>
</evidence>
<dbReference type="STRING" id="1789224.BFG52_14805"/>
<evidence type="ECO:0000256" key="6">
    <source>
        <dbReference type="ARBA" id="ARBA00023186"/>
    </source>
</evidence>
<dbReference type="PROSITE" id="PS00635">
    <property type="entry name" value="PILI_CHAPERONE"/>
    <property type="match status" value="1"/>
</dbReference>
<dbReference type="OrthoDB" id="9131059at2"/>
<evidence type="ECO:0000256" key="5">
    <source>
        <dbReference type="ARBA" id="ARBA00022764"/>
    </source>
</evidence>
<evidence type="ECO:0000256" key="4">
    <source>
        <dbReference type="ARBA" id="ARBA00022729"/>
    </source>
</evidence>
<dbReference type="KEGG" id="ala:BFG52_14805"/>
<proteinExistence type="inferred from homology"/>
<dbReference type="InterPro" id="IPR016147">
    <property type="entry name" value="Pili_assmbl_chaperone_N"/>
</dbReference>
<dbReference type="InterPro" id="IPR036316">
    <property type="entry name" value="Pili_assmbl_chap_C_dom_sf"/>
</dbReference>
<dbReference type="PANTHER" id="PTHR30251:SF2">
    <property type="entry name" value="FIMBRIAL CHAPERONE YADV-RELATED"/>
    <property type="match status" value="1"/>
</dbReference>
<keyword evidence="3" id="KW-1029">Fimbrium biogenesis</keyword>
<feature type="domain" description="Pili assembly chaperone N-terminal" evidence="10">
    <location>
        <begin position="20"/>
        <end position="143"/>
    </location>
</feature>
<keyword evidence="5" id="KW-0574">Periplasm</keyword>
<dbReference type="Gene3D" id="2.60.40.10">
    <property type="entry name" value="Immunoglobulins"/>
    <property type="match status" value="2"/>
</dbReference>
<keyword evidence="7" id="KW-0393">Immunoglobulin domain</keyword>
<keyword evidence="4 9" id="KW-0732">Signal</keyword>
<evidence type="ECO:0000313" key="12">
    <source>
        <dbReference type="EMBL" id="AOA59492.1"/>
    </source>
</evidence>
<dbReference type="EMBL" id="CP016895">
    <property type="protein sequence ID" value="AOA59492.1"/>
    <property type="molecule type" value="Genomic_DNA"/>
</dbReference>
<dbReference type="PRINTS" id="PR00969">
    <property type="entry name" value="CHAPERONPILI"/>
</dbReference>
<evidence type="ECO:0000259" key="11">
    <source>
        <dbReference type="Pfam" id="PF02753"/>
    </source>
</evidence>
<evidence type="ECO:0000256" key="1">
    <source>
        <dbReference type="ARBA" id="ARBA00004418"/>
    </source>
</evidence>
<dbReference type="SUPFAM" id="SSF49584">
    <property type="entry name" value="Periplasmic chaperone C-domain"/>
    <property type="match status" value="1"/>
</dbReference>
<organism evidence="12 13">
    <name type="scientific">Acinetobacter larvae</name>
    <dbReference type="NCBI Taxonomy" id="1789224"/>
    <lineage>
        <taxon>Bacteria</taxon>
        <taxon>Pseudomonadati</taxon>
        <taxon>Pseudomonadota</taxon>
        <taxon>Gammaproteobacteria</taxon>
        <taxon>Moraxellales</taxon>
        <taxon>Moraxellaceae</taxon>
        <taxon>Acinetobacter</taxon>
    </lineage>
</organism>
<evidence type="ECO:0000256" key="7">
    <source>
        <dbReference type="ARBA" id="ARBA00023319"/>
    </source>
</evidence>
<reference evidence="12 13" key="1">
    <citation type="submission" date="2016-08" db="EMBL/GenBank/DDBJ databases">
        <authorList>
            <person name="Seilhamer J.J."/>
        </authorList>
    </citation>
    <scope>NUCLEOTIDE SEQUENCE [LARGE SCALE GENOMIC DNA]</scope>
    <source>
        <strain evidence="12 13">BRTC-1</strain>
    </source>
</reference>
<dbReference type="Pfam" id="PF00345">
    <property type="entry name" value="PapD_N"/>
    <property type="match status" value="1"/>
</dbReference>
<dbReference type="SUPFAM" id="SSF49354">
    <property type="entry name" value="PapD-like"/>
    <property type="match status" value="1"/>
</dbReference>
<comment type="subcellular location">
    <subcellularLocation>
        <location evidence="1 8">Periplasm</location>
    </subcellularLocation>
</comment>
<evidence type="ECO:0000256" key="3">
    <source>
        <dbReference type="ARBA" id="ARBA00022558"/>
    </source>
</evidence>
<feature type="chain" id="PRO_5008539986" evidence="9">
    <location>
        <begin position="20"/>
        <end position="236"/>
    </location>
</feature>
<dbReference type="GO" id="GO:0030288">
    <property type="term" value="C:outer membrane-bounded periplasmic space"/>
    <property type="evidence" value="ECO:0007669"/>
    <property type="project" value="InterPro"/>
</dbReference>
<dbReference type="RefSeq" id="WP_067557935.1">
    <property type="nucleotide sequence ID" value="NZ_CP016895.1"/>
</dbReference>
<dbReference type="PANTHER" id="PTHR30251">
    <property type="entry name" value="PILUS ASSEMBLY CHAPERONE"/>
    <property type="match status" value="1"/>
</dbReference>
<sequence>MLRTSLLSLAVLLSQSLYAGVTIDGTRVIFPSNAKSVSVQLRNGLNTPALVQTWIDDGDVNRIPAADQIPFVLTPPLSRVEPNKGQIIRIIPTGSPSLAQDRESLFWFNMLDIPPNDPQYIGKNLLTFNVRTRIKLFYRPATLKMSTKTAYRSIKATYNGASQEVTLNNPTPYFITITQMDFKSASKNTNYKQAVMLEPFSQQTVEKLIVNFLPEKLSYQIMNDLGGIQSFETQFD</sequence>
<name>A0A1B2M2S6_9GAMM</name>
<protein>
    <submittedName>
        <fullName evidence="12">Fimbrial chaperone protein</fullName>
    </submittedName>
</protein>
<dbReference type="InterPro" id="IPR008962">
    <property type="entry name" value="PapD-like_sf"/>
</dbReference>
<dbReference type="InterPro" id="IPR018046">
    <property type="entry name" value="Pili_assmbl_chaperone_CS"/>
</dbReference>
<dbReference type="InterPro" id="IPR050643">
    <property type="entry name" value="Periplasmic_pilus_chap"/>
</dbReference>
<dbReference type="FunFam" id="2.60.40.10:FF:000458">
    <property type="entry name" value="Molecular chaperone FimC"/>
    <property type="match status" value="1"/>
</dbReference>
<evidence type="ECO:0000256" key="8">
    <source>
        <dbReference type="RuleBase" id="RU003918"/>
    </source>
</evidence>
<dbReference type="InterPro" id="IPR013783">
    <property type="entry name" value="Ig-like_fold"/>
</dbReference>
<dbReference type="AlphaFoldDB" id="A0A1B2M2S6"/>
<feature type="signal peptide" evidence="9">
    <location>
        <begin position="1"/>
        <end position="19"/>
    </location>
</feature>
<feature type="domain" description="Pili assembly chaperone C-terminal" evidence="11">
    <location>
        <begin position="167"/>
        <end position="229"/>
    </location>
</feature>
<dbReference type="Pfam" id="PF02753">
    <property type="entry name" value="PapD_C"/>
    <property type="match status" value="1"/>
</dbReference>
<accession>A0A1B2M2S6</accession>
<dbReference type="Proteomes" id="UP000093391">
    <property type="component" value="Chromosome"/>
</dbReference>
<keyword evidence="6 8" id="KW-0143">Chaperone</keyword>